<reference evidence="1" key="1">
    <citation type="submission" date="2016-04" db="EMBL/GenBank/DDBJ databases">
        <authorList>
            <person name="Evans L.H."/>
            <person name="Alamgir A."/>
            <person name="Owens N."/>
            <person name="Weber N.D."/>
            <person name="Virtaneva K."/>
            <person name="Barbian K."/>
            <person name="Babar A."/>
            <person name="Rosenke K."/>
        </authorList>
    </citation>
    <scope>NUCLEOTIDE SEQUENCE [LARGE SCALE GENOMIC DNA]</scope>
    <source>
        <strain evidence="1">CBS 101.48</strain>
    </source>
</reference>
<proteinExistence type="predicted"/>
<dbReference type="AlphaFoldDB" id="A0A163JER9"/>
<gene>
    <name evidence="1" type="primary">ABSGL_04407.1 scaffold 5409</name>
</gene>
<dbReference type="Proteomes" id="UP000078561">
    <property type="component" value="Unassembled WGS sequence"/>
</dbReference>
<name>A0A163JER9_ABSGL</name>
<sequence>MPIEGEDAIKLNRLVQTVYNLETALQQAKDESSKTINSILEANITLRKETHELRDLCAGFRNSIVELKHANTLLRLTLDHYEIRSDRLDPDLIASAVDDANIEVVVTRGVRNEGRTVYTLKKRRMQY</sequence>
<keyword evidence="2" id="KW-1185">Reference proteome</keyword>
<dbReference type="InParanoid" id="A0A163JER9"/>
<accession>A0A163JER9</accession>
<evidence type="ECO:0000313" key="2">
    <source>
        <dbReference type="Proteomes" id="UP000078561"/>
    </source>
</evidence>
<dbReference type="EMBL" id="LT552359">
    <property type="protein sequence ID" value="SAL98842.1"/>
    <property type="molecule type" value="Genomic_DNA"/>
</dbReference>
<organism evidence="1">
    <name type="scientific">Absidia glauca</name>
    <name type="common">Pin mould</name>
    <dbReference type="NCBI Taxonomy" id="4829"/>
    <lineage>
        <taxon>Eukaryota</taxon>
        <taxon>Fungi</taxon>
        <taxon>Fungi incertae sedis</taxon>
        <taxon>Mucoromycota</taxon>
        <taxon>Mucoromycotina</taxon>
        <taxon>Mucoromycetes</taxon>
        <taxon>Mucorales</taxon>
        <taxon>Cunninghamellaceae</taxon>
        <taxon>Absidia</taxon>
    </lineage>
</organism>
<evidence type="ECO:0000313" key="1">
    <source>
        <dbReference type="EMBL" id="SAL98842.1"/>
    </source>
</evidence>
<protein>
    <submittedName>
        <fullName evidence="1">Uncharacterized protein</fullName>
    </submittedName>
</protein>